<feature type="domain" description="PPM-type phosphatase" evidence="1">
    <location>
        <begin position="87"/>
        <end position="257"/>
    </location>
</feature>
<dbReference type="InterPro" id="IPR001932">
    <property type="entry name" value="PPM-type_phosphatase-like_dom"/>
</dbReference>
<keyword evidence="3" id="KW-1185">Reference proteome</keyword>
<organism evidence="2 3">
    <name type="scientific">Pseudanabaena cinerea FACHB-1277</name>
    <dbReference type="NCBI Taxonomy" id="2949581"/>
    <lineage>
        <taxon>Bacteria</taxon>
        <taxon>Bacillati</taxon>
        <taxon>Cyanobacteriota</taxon>
        <taxon>Cyanophyceae</taxon>
        <taxon>Pseudanabaenales</taxon>
        <taxon>Pseudanabaenaceae</taxon>
        <taxon>Pseudanabaena</taxon>
        <taxon>Pseudanabaena cinerea</taxon>
    </lineage>
</organism>
<dbReference type="EMBL" id="JACJPY010000012">
    <property type="protein sequence ID" value="MBD2149730.1"/>
    <property type="molecule type" value="Genomic_DNA"/>
</dbReference>
<dbReference type="Pfam" id="PF13672">
    <property type="entry name" value="PP2C_2"/>
    <property type="match status" value="1"/>
</dbReference>
<name>A0A926UR56_9CYAN</name>
<dbReference type="SUPFAM" id="SSF81606">
    <property type="entry name" value="PP2C-like"/>
    <property type="match status" value="1"/>
</dbReference>
<gene>
    <name evidence="2" type="ORF">H6F44_06265</name>
</gene>
<reference evidence="2" key="1">
    <citation type="journal article" date="2015" name="ISME J.">
        <title>Draft Genome Sequence of Streptomyces incarnatus NRRL8089, which Produces the Nucleoside Antibiotic Sinefungin.</title>
        <authorList>
            <person name="Oshima K."/>
            <person name="Hattori M."/>
            <person name="Shimizu H."/>
            <person name="Fukuda K."/>
            <person name="Nemoto M."/>
            <person name="Inagaki K."/>
            <person name="Tamura T."/>
        </authorList>
    </citation>
    <scope>NUCLEOTIDE SEQUENCE</scope>
    <source>
        <strain evidence="2">FACHB-1277</strain>
    </source>
</reference>
<dbReference type="Proteomes" id="UP000631421">
    <property type="component" value="Unassembled WGS sequence"/>
</dbReference>
<dbReference type="RefSeq" id="WP_190350095.1">
    <property type="nucleotide sequence ID" value="NZ_JACJPY010000012.1"/>
</dbReference>
<proteinExistence type="predicted"/>
<accession>A0A926UR56</accession>
<sequence>MFQQSGCGNIGFRAVAANIGRQKAQYGDRPLYEPKVKSEPKVKTIQNLALDIDLDVLDTKGIRNIQTSITFELVQGFVVQKAGHSFTECEDIWGYAQKEHGMAIALADGATESSFAQEWAGLLVNNFVQDLPIEHELIPWLKGLQNQWLSWLAAQELPWFAKRKAAAGAFATFISLWLSEQSWRVMAVGDSCLFVVRDRQLIISFPQKSSQDFNHTPALIGTHLRPEHLQILTMQGDLQMGDRFYLTTDAIACWILRQIEANQNPWVKLEQIDSQALWVDWVNQLRDRHEIANDDTTLLCLVAKASCQS</sequence>
<reference evidence="2" key="2">
    <citation type="submission" date="2020-08" db="EMBL/GenBank/DDBJ databases">
        <authorList>
            <person name="Chen M."/>
            <person name="Teng W."/>
            <person name="Zhao L."/>
            <person name="Hu C."/>
            <person name="Zhou Y."/>
            <person name="Han B."/>
            <person name="Song L."/>
            <person name="Shu W."/>
        </authorList>
    </citation>
    <scope>NUCLEOTIDE SEQUENCE</scope>
    <source>
        <strain evidence="2">FACHB-1277</strain>
    </source>
</reference>
<dbReference type="InterPro" id="IPR036457">
    <property type="entry name" value="PPM-type-like_dom_sf"/>
</dbReference>
<comment type="caution">
    <text evidence="2">The sequence shown here is derived from an EMBL/GenBank/DDBJ whole genome shotgun (WGS) entry which is preliminary data.</text>
</comment>
<evidence type="ECO:0000259" key="1">
    <source>
        <dbReference type="Pfam" id="PF13672"/>
    </source>
</evidence>
<dbReference type="Gene3D" id="3.60.40.10">
    <property type="entry name" value="PPM-type phosphatase domain"/>
    <property type="match status" value="1"/>
</dbReference>
<dbReference type="AlphaFoldDB" id="A0A926UR56"/>
<evidence type="ECO:0000313" key="3">
    <source>
        <dbReference type="Proteomes" id="UP000631421"/>
    </source>
</evidence>
<evidence type="ECO:0000313" key="2">
    <source>
        <dbReference type="EMBL" id="MBD2149730.1"/>
    </source>
</evidence>
<protein>
    <submittedName>
        <fullName evidence="2">Protein phosphatase 2C domain-containing protein</fullName>
    </submittedName>
</protein>